<dbReference type="RefSeq" id="WP_093120392.1">
    <property type="nucleotide sequence ID" value="NZ_FODS01000033.1"/>
</dbReference>
<proteinExistence type="predicted"/>
<sequence>MLDFQNTMEDIREAFAPFFEATALEERTDLNQIYDLEQRITNSTYVHNDEVERFADQFFKGDLTTQDRLALEGTVRLAVERFNLDEDEAQQEEFRQLIKSFLRFYAFVAQVVSLNDAWLEKLYAYTAWLSRLLPSREVPADITITDDMLTLSAFKLQKGEEGSASLAAGETATLNPITEFGANAYTEEEEKSLSEIIDSFNERHGTNFSREDFLRFERVTREIMDDDMTEMIRNNPADVVYAAFSQAFFQGMVKMFQSDNEMRNVVMTDREAREQATRHFFKRAQRQVRDG</sequence>
<name>A0A1H8VR25_9RHOB</name>
<evidence type="ECO:0000313" key="1">
    <source>
        <dbReference type="EMBL" id="SEP17872.1"/>
    </source>
</evidence>
<evidence type="ECO:0000313" key="2">
    <source>
        <dbReference type="Proteomes" id="UP000198893"/>
    </source>
</evidence>
<dbReference type="OrthoDB" id="9758243at2"/>
<reference evidence="1 2" key="1">
    <citation type="submission" date="2016-10" db="EMBL/GenBank/DDBJ databases">
        <authorList>
            <person name="de Groot N.N."/>
        </authorList>
    </citation>
    <scope>NUCLEOTIDE SEQUENCE [LARGE SCALE GENOMIC DNA]</scope>
    <source>
        <strain evidence="1 2">DSM 27842</strain>
    </source>
</reference>
<dbReference type="STRING" id="569882.SAMN04490248_1332"/>
<dbReference type="EMBL" id="FODS01000033">
    <property type="protein sequence ID" value="SEP17872.1"/>
    <property type="molecule type" value="Genomic_DNA"/>
</dbReference>
<accession>A0A1H8VR25</accession>
<keyword evidence="2" id="KW-1185">Reference proteome</keyword>
<organism evidence="1 2">
    <name type="scientific">Salinihabitans flavidus</name>
    <dbReference type="NCBI Taxonomy" id="569882"/>
    <lineage>
        <taxon>Bacteria</taxon>
        <taxon>Pseudomonadati</taxon>
        <taxon>Pseudomonadota</taxon>
        <taxon>Alphaproteobacteria</taxon>
        <taxon>Rhodobacterales</taxon>
        <taxon>Roseobacteraceae</taxon>
        <taxon>Salinihabitans</taxon>
    </lineage>
</organism>
<dbReference type="Proteomes" id="UP000198893">
    <property type="component" value="Unassembled WGS sequence"/>
</dbReference>
<dbReference type="AlphaFoldDB" id="A0A1H8VR25"/>
<gene>
    <name evidence="1" type="ORF">SAMN04490248_1332</name>
</gene>
<protein>
    <submittedName>
        <fullName evidence="1">Type I restriction enzyme, R subunit</fullName>
    </submittedName>
</protein>